<dbReference type="EMBL" id="KV921907">
    <property type="protein sequence ID" value="ORE07266.1"/>
    <property type="molecule type" value="Genomic_DNA"/>
</dbReference>
<proteinExistence type="predicted"/>
<organism evidence="1">
    <name type="scientific">Rhizopus microsporus var. microsporus</name>
    <dbReference type="NCBI Taxonomy" id="86635"/>
    <lineage>
        <taxon>Eukaryota</taxon>
        <taxon>Fungi</taxon>
        <taxon>Fungi incertae sedis</taxon>
        <taxon>Mucoromycota</taxon>
        <taxon>Mucoromycotina</taxon>
        <taxon>Mucoromycetes</taxon>
        <taxon>Mucorales</taxon>
        <taxon>Mucorineae</taxon>
        <taxon>Rhizopodaceae</taxon>
        <taxon>Rhizopus</taxon>
    </lineage>
</organism>
<protein>
    <submittedName>
        <fullName evidence="1">Uncharacterized protein</fullName>
    </submittedName>
</protein>
<evidence type="ECO:0000313" key="1">
    <source>
        <dbReference type="EMBL" id="ORE07266.1"/>
    </source>
</evidence>
<dbReference type="VEuPathDB" id="FungiDB:BCV72DRAFT_226992"/>
<name>A0A1X0R5N1_RHIZD</name>
<dbReference type="Proteomes" id="UP000242414">
    <property type="component" value="Unassembled WGS sequence"/>
</dbReference>
<gene>
    <name evidence="1" type="ORF">BCV72DRAFT_226992</name>
</gene>
<accession>A0A1X0R5N1</accession>
<dbReference type="AlphaFoldDB" id="A0A1X0R5N1"/>
<sequence length="60" mass="7060">MHNVFLFMKAICKKKRTFIIEKALCEGILRIRYGYVTAMLQLCYSYIMATLRIPEELLIG</sequence>
<reference evidence="1" key="1">
    <citation type="journal article" date="2016" name="Proc. Natl. Acad. Sci. U.S.A.">
        <title>Lipid metabolic changes in an early divergent fungus govern the establishment of a mutualistic symbiosis with endobacteria.</title>
        <authorList>
            <person name="Lastovetsky O.A."/>
            <person name="Gaspar M.L."/>
            <person name="Mondo S.J."/>
            <person name="LaButti K.M."/>
            <person name="Sandor L."/>
            <person name="Grigoriev I.V."/>
            <person name="Henry S.A."/>
            <person name="Pawlowska T.E."/>
        </authorList>
    </citation>
    <scope>NUCLEOTIDE SEQUENCE [LARGE SCALE GENOMIC DNA]</scope>
    <source>
        <strain evidence="1">ATCC 52814</strain>
    </source>
</reference>